<keyword evidence="1" id="KW-0472">Membrane</keyword>
<evidence type="ECO:0000256" key="1">
    <source>
        <dbReference type="SAM" id="Phobius"/>
    </source>
</evidence>
<evidence type="ECO:0000313" key="3">
    <source>
        <dbReference type="Proteomes" id="UP000242222"/>
    </source>
</evidence>
<reference evidence="3" key="1">
    <citation type="submission" date="2016-10" db="EMBL/GenBank/DDBJ databases">
        <authorList>
            <person name="Varghese N."/>
            <person name="Submissions S."/>
        </authorList>
    </citation>
    <scope>NUCLEOTIDE SEQUENCE [LARGE SCALE GENOMIC DNA]</scope>
    <source>
        <strain evidence="3">N6PO6</strain>
    </source>
</reference>
<dbReference type="AlphaFoldDB" id="A0A1I5BDN8"/>
<keyword evidence="3" id="KW-1185">Reference proteome</keyword>
<dbReference type="Pfam" id="PF04971">
    <property type="entry name" value="Phage_holin_2_1"/>
    <property type="match status" value="1"/>
</dbReference>
<proteinExistence type="predicted"/>
<organism evidence="2 3">
    <name type="scientific">Izhakiella capsodis</name>
    <dbReference type="NCBI Taxonomy" id="1367852"/>
    <lineage>
        <taxon>Bacteria</taxon>
        <taxon>Pseudomonadati</taxon>
        <taxon>Pseudomonadota</taxon>
        <taxon>Gammaproteobacteria</taxon>
        <taxon>Enterobacterales</taxon>
        <taxon>Erwiniaceae</taxon>
        <taxon>Izhakiella</taxon>
    </lineage>
</organism>
<protein>
    <submittedName>
        <fullName evidence="2">Bacteriophage holin family HP1</fullName>
    </submittedName>
</protein>
<keyword evidence="1" id="KW-0812">Transmembrane</keyword>
<sequence length="81" mass="8948">MIKTMQDKISSAASYCTSGGLICGGVFQWLHGLDWNFIALICGICIAIATYITNLYFKRRQTRAFESALKRGLITAPPSDE</sequence>
<feature type="transmembrane region" description="Helical" evidence="1">
    <location>
        <begin position="37"/>
        <end position="57"/>
    </location>
</feature>
<feature type="transmembrane region" description="Helical" evidence="1">
    <location>
        <begin position="12"/>
        <end position="31"/>
    </location>
</feature>
<dbReference type="GO" id="GO:0140911">
    <property type="term" value="F:pore-forming activity"/>
    <property type="evidence" value="ECO:0007669"/>
    <property type="project" value="InterPro"/>
</dbReference>
<dbReference type="EMBL" id="FOVC01000016">
    <property type="protein sequence ID" value="SFN72853.1"/>
    <property type="molecule type" value="Genomic_DNA"/>
</dbReference>
<dbReference type="InterPro" id="IPR007054">
    <property type="entry name" value="Lysis_S"/>
</dbReference>
<accession>A0A1I5BDN8</accession>
<keyword evidence="1" id="KW-1133">Transmembrane helix</keyword>
<dbReference type="STRING" id="1367852.SAMN05216516_11634"/>
<dbReference type="Proteomes" id="UP000242222">
    <property type="component" value="Unassembled WGS sequence"/>
</dbReference>
<dbReference type="GO" id="GO:0001907">
    <property type="term" value="P:symbiont-mediated killing of host cell"/>
    <property type="evidence" value="ECO:0007669"/>
    <property type="project" value="InterPro"/>
</dbReference>
<gene>
    <name evidence="2" type="ORF">SAMN05216516_11634</name>
</gene>
<evidence type="ECO:0000313" key="2">
    <source>
        <dbReference type="EMBL" id="SFN72853.1"/>
    </source>
</evidence>
<name>A0A1I5BDN8_9GAMM</name>